<keyword evidence="2" id="KW-1185">Reference proteome</keyword>
<comment type="caution">
    <text evidence="1">The sequence shown here is derived from an EMBL/GenBank/DDBJ whole genome shotgun (WGS) entry which is preliminary data.</text>
</comment>
<accession>A0ACC0YSP0</accession>
<evidence type="ECO:0000313" key="1">
    <source>
        <dbReference type="EMBL" id="KAJ0040616.1"/>
    </source>
</evidence>
<name>A0ACC0YSP0_9ROSI</name>
<sequence>MELKGRLTASLADFAWQHQELLWEVEVMEQRITEFSRERLMNYLEMMRDRRGAGHEVEEELAQATVGLGPKAVEGDAEGWLVLCVFSKPSDMGVTGGREPDVHLTERISTSQDGLIEGASVTLPVVEMFARGRPNGAVILETILKSEVSIPPFRFILVVMEYLGEMVVSKMPVGIG</sequence>
<organism evidence="1 2">
    <name type="scientific">Pistacia integerrima</name>
    <dbReference type="NCBI Taxonomy" id="434235"/>
    <lineage>
        <taxon>Eukaryota</taxon>
        <taxon>Viridiplantae</taxon>
        <taxon>Streptophyta</taxon>
        <taxon>Embryophyta</taxon>
        <taxon>Tracheophyta</taxon>
        <taxon>Spermatophyta</taxon>
        <taxon>Magnoliopsida</taxon>
        <taxon>eudicotyledons</taxon>
        <taxon>Gunneridae</taxon>
        <taxon>Pentapetalae</taxon>
        <taxon>rosids</taxon>
        <taxon>malvids</taxon>
        <taxon>Sapindales</taxon>
        <taxon>Anacardiaceae</taxon>
        <taxon>Pistacia</taxon>
    </lineage>
</organism>
<reference evidence="2" key="1">
    <citation type="journal article" date="2023" name="G3 (Bethesda)">
        <title>Genome assembly and association tests identify interacting loci associated with vigor, precocity, and sex in interspecific pistachio rootstocks.</title>
        <authorList>
            <person name="Palmer W."/>
            <person name="Jacygrad E."/>
            <person name="Sagayaradj S."/>
            <person name="Cavanaugh K."/>
            <person name="Han R."/>
            <person name="Bertier L."/>
            <person name="Beede B."/>
            <person name="Kafkas S."/>
            <person name="Golino D."/>
            <person name="Preece J."/>
            <person name="Michelmore R."/>
        </authorList>
    </citation>
    <scope>NUCLEOTIDE SEQUENCE [LARGE SCALE GENOMIC DNA]</scope>
</reference>
<gene>
    <name evidence="1" type="ORF">Pint_27571</name>
</gene>
<evidence type="ECO:0000313" key="2">
    <source>
        <dbReference type="Proteomes" id="UP001163603"/>
    </source>
</evidence>
<protein>
    <submittedName>
        <fullName evidence="1">Uncharacterized protein</fullName>
    </submittedName>
</protein>
<dbReference type="Proteomes" id="UP001163603">
    <property type="component" value="Chromosome 5"/>
</dbReference>
<proteinExistence type="predicted"/>
<dbReference type="EMBL" id="CM047740">
    <property type="protein sequence ID" value="KAJ0040616.1"/>
    <property type="molecule type" value="Genomic_DNA"/>
</dbReference>